<dbReference type="InterPro" id="IPR003593">
    <property type="entry name" value="AAA+_ATPase"/>
</dbReference>
<dbReference type="SUPFAM" id="SSF52540">
    <property type="entry name" value="P-loop containing nucleoside triphosphate hydrolases"/>
    <property type="match status" value="2"/>
</dbReference>
<evidence type="ECO:0000256" key="1">
    <source>
        <dbReference type="ARBA" id="ARBA00005417"/>
    </source>
</evidence>
<dbReference type="Pfam" id="PF00005">
    <property type="entry name" value="ABC_tran"/>
    <property type="match status" value="2"/>
</dbReference>
<comment type="caution">
    <text evidence="6">The sequence shown here is derived from an EMBL/GenBank/DDBJ whole genome shotgun (WGS) entry which is preliminary data.</text>
</comment>
<sequence>MVRLLRGLVVRLPARLPRVLRGLRRARRRGRRLGPRPCARVDRGARRVRAGTRLPRTHGGVCGPRSGVTGSITLRGFGWRPLGRRAPVVAGLDLRVEPGERVLLAGPSGAGKSTVLRAVAGVLATAGDGDLLGEVETEGRIGLLLQNPGDAVVAERIGRDVAFGLENARVAPDVMWPRVRAALEAVRLPYGVQHPTAALSGGELQRAALAGVLASRAGVLLLDEPTSMLDDANAEGVRRCITDVVAESGATLVVVEHRLAPWLDHVDRVVVLGRDGEVVADTDPATFAATMRDDLASAGVWMPGVPAPEPVEPPAALVVPHRRPAPTLEAVALSVDLRRTDMRGTVVAAALREVDATLTPDAVTVLGGASGAGKSTLLATLGGLQRPTAGEVRGLGMPPHRMRSRALAAVVGWVPQNPEHGFLTTRVRDEVAATSRRVGVVVDVDAVLAHLGLDRLADANPYRLSGGEQRRLALGAALAHRPSVLLLDEPTVGQDRGTWAAVAGWMRAAAHGGAAVAAASHDSALVSCADHVVRLADGRNAVPAPRVEGAR</sequence>
<evidence type="ECO:0000256" key="3">
    <source>
        <dbReference type="ARBA" id="ARBA00022741"/>
    </source>
</evidence>
<keyword evidence="4 6" id="KW-0067">ATP-binding</keyword>
<name>A0A5C4MRJ4_9ACTN</name>
<dbReference type="EMBL" id="VDFR01000048">
    <property type="protein sequence ID" value="TNC47085.1"/>
    <property type="molecule type" value="Genomic_DNA"/>
</dbReference>
<accession>A0A5C4MRJ4</accession>
<dbReference type="CDD" id="cd03225">
    <property type="entry name" value="ABC_cobalt_CbiO_domain1"/>
    <property type="match status" value="2"/>
</dbReference>
<dbReference type="InterPro" id="IPR050095">
    <property type="entry name" value="ECF_ABC_transporter_ATP-bd"/>
</dbReference>
<gene>
    <name evidence="7" type="ORF">FHE65_03585</name>
    <name evidence="6" type="ORF">FHE65_10720</name>
</gene>
<feature type="domain" description="ABC transporter" evidence="5">
    <location>
        <begin position="72"/>
        <end position="300"/>
    </location>
</feature>
<dbReference type="PANTHER" id="PTHR43553:SF24">
    <property type="entry name" value="ENERGY-COUPLING FACTOR TRANSPORTER ATP-BINDING PROTEIN ECFA1"/>
    <property type="match status" value="1"/>
</dbReference>
<dbReference type="PROSITE" id="PS00211">
    <property type="entry name" value="ABC_TRANSPORTER_1"/>
    <property type="match status" value="2"/>
</dbReference>
<dbReference type="GO" id="GO:0005524">
    <property type="term" value="F:ATP binding"/>
    <property type="evidence" value="ECO:0007669"/>
    <property type="project" value="UniProtKB-KW"/>
</dbReference>
<dbReference type="GO" id="GO:0043190">
    <property type="term" value="C:ATP-binding cassette (ABC) transporter complex"/>
    <property type="evidence" value="ECO:0007669"/>
    <property type="project" value="TreeGrafter"/>
</dbReference>
<dbReference type="AlphaFoldDB" id="A0A5C4MRJ4"/>
<dbReference type="SMART" id="SM00382">
    <property type="entry name" value="AAA"/>
    <property type="match status" value="2"/>
</dbReference>
<feature type="domain" description="ABC transporter" evidence="5">
    <location>
        <begin position="332"/>
        <end position="551"/>
    </location>
</feature>
<dbReference type="InterPro" id="IPR027417">
    <property type="entry name" value="P-loop_NTPase"/>
</dbReference>
<organism evidence="6 8">
    <name type="scientific">Mumia zhuanghuii</name>
    <dbReference type="NCBI Taxonomy" id="2585211"/>
    <lineage>
        <taxon>Bacteria</taxon>
        <taxon>Bacillati</taxon>
        <taxon>Actinomycetota</taxon>
        <taxon>Actinomycetes</taxon>
        <taxon>Propionibacteriales</taxon>
        <taxon>Nocardioidaceae</taxon>
        <taxon>Mumia</taxon>
    </lineage>
</organism>
<dbReference type="InterPro" id="IPR003439">
    <property type="entry name" value="ABC_transporter-like_ATP-bd"/>
</dbReference>
<evidence type="ECO:0000313" key="8">
    <source>
        <dbReference type="Proteomes" id="UP000306740"/>
    </source>
</evidence>
<keyword evidence="3" id="KW-0547">Nucleotide-binding</keyword>
<evidence type="ECO:0000313" key="7">
    <source>
        <dbReference type="EMBL" id="TNC50359.1"/>
    </source>
</evidence>
<dbReference type="PROSITE" id="PS50893">
    <property type="entry name" value="ABC_TRANSPORTER_2"/>
    <property type="match status" value="2"/>
</dbReference>
<dbReference type="Proteomes" id="UP000306740">
    <property type="component" value="Unassembled WGS sequence"/>
</dbReference>
<dbReference type="PANTHER" id="PTHR43553">
    <property type="entry name" value="HEAVY METAL TRANSPORTER"/>
    <property type="match status" value="1"/>
</dbReference>
<proteinExistence type="inferred from homology"/>
<dbReference type="GO" id="GO:0016887">
    <property type="term" value="F:ATP hydrolysis activity"/>
    <property type="evidence" value="ECO:0007669"/>
    <property type="project" value="InterPro"/>
</dbReference>
<reference evidence="6 8" key="1">
    <citation type="submission" date="2019-05" db="EMBL/GenBank/DDBJ databases">
        <title>Mumia sp. nov., isolated from the intestinal contents of plateau pika (Ochotona curzoniae) in the Qinghai-Tibet plateau of China.</title>
        <authorList>
            <person name="Tian Z."/>
        </authorList>
    </citation>
    <scope>NUCLEOTIDE SEQUENCE [LARGE SCALE GENOMIC DNA]</scope>
    <source>
        <strain evidence="8">527</strain>
        <strain evidence="6">Z527</strain>
    </source>
</reference>
<evidence type="ECO:0000313" key="6">
    <source>
        <dbReference type="EMBL" id="TNC47085.1"/>
    </source>
</evidence>
<dbReference type="InterPro" id="IPR015856">
    <property type="entry name" value="ABC_transpr_CbiO/EcfA_su"/>
</dbReference>
<dbReference type="InterPro" id="IPR017871">
    <property type="entry name" value="ABC_transporter-like_CS"/>
</dbReference>
<dbReference type="Gene3D" id="3.40.50.300">
    <property type="entry name" value="P-loop containing nucleotide triphosphate hydrolases"/>
    <property type="match status" value="2"/>
</dbReference>
<protein>
    <submittedName>
        <fullName evidence="6">ABC transporter ATP-binding protein</fullName>
    </submittedName>
</protein>
<comment type="similarity">
    <text evidence="1">Belongs to the ABC transporter superfamily.</text>
</comment>
<keyword evidence="2" id="KW-0813">Transport</keyword>
<dbReference type="OrthoDB" id="501320at2"/>
<dbReference type="EMBL" id="VDFR01000016">
    <property type="protein sequence ID" value="TNC50359.1"/>
    <property type="molecule type" value="Genomic_DNA"/>
</dbReference>
<evidence type="ECO:0000256" key="2">
    <source>
        <dbReference type="ARBA" id="ARBA00022448"/>
    </source>
</evidence>
<dbReference type="GO" id="GO:0042626">
    <property type="term" value="F:ATPase-coupled transmembrane transporter activity"/>
    <property type="evidence" value="ECO:0007669"/>
    <property type="project" value="TreeGrafter"/>
</dbReference>
<evidence type="ECO:0000256" key="4">
    <source>
        <dbReference type="ARBA" id="ARBA00022840"/>
    </source>
</evidence>
<evidence type="ECO:0000259" key="5">
    <source>
        <dbReference type="PROSITE" id="PS50893"/>
    </source>
</evidence>